<evidence type="ECO:0000313" key="2">
    <source>
        <dbReference type="Proteomes" id="UP001623384"/>
    </source>
</evidence>
<dbReference type="Proteomes" id="UP001623384">
    <property type="component" value="Chromosome"/>
</dbReference>
<evidence type="ECO:0000313" key="1">
    <source>
        <dbReference type="EMBL" id="WXK94086.1"/>
    </source>
</evidence>
<dbReference type="RefSeq" id="WP_406636938.1">
    <property type="nucleotide sequence ID" value="NZ_CP148033.1"/>
</dbReference>
<keyword evidence="2" id="KW-1185">Reference proteome</keyword>
<organism evidence="1 2">
    <name type="scientific">Pseudarthrobacter quantipunctorum</name>
    <dbReference type="NCBI Taxonomy" id="3128980"/>
    <lineage>
        <taxon>Bacteria</taxon>
        <taxon>Bacillati</taxon>
        <taxon>Actinomycetota</taxon>
        <taxon>Actinomycetes</taxon>
        <taxon>Micrococcales</taxon>
        <taxon>Micrococcaceae</taxon>
        <taxon>Pseudarthrobacter</taxon>
    </lineage>
</organism>
<proteinExistence type="predicted"/>
<sequence length="306" mass="33368">MRTPAPDVNLLVERILKQQGRDLAKLTSEVLANFANPPSESPAAKDQAWAAQTKHPELSQGAYTAAAQSVAILLQSIEEYRHGILALLSTDQMLALPTMNCVRAIHDAALTICSLADPHISSQERLARSAADFLAGIQGGIPVLLTLSDTFGDSPEDLRRVQTSREDAIALFQSIGLFVKVNAETGQAQNVRCEDKVANVDVKTTDLSLKYTPDIAFSWRLNSGATHSSRWLSNGLDGPWPLLLVSMIFPLLDISDALTTNLLGYVGLPTAGIQKDTHMRRRLLLNRTGAKWPYSDHVEYSRSGGR</sequence>
<protein>
    <submittedName>
        <fullName evidence="1">Uncharacterized protein</fullName>
    </submittedName>
</protein>
<gene>
    <name evidence="1" type="ORF">WHH00_04575</name>
</gene>
<dbReference type="EMBL" id="CP148033">
    <property type="protein sequence ID" value="WXK94086.1"/>
    <property type="molecule type" value="Genomic_DNA"/>
</dbReference>
<reference evidence="1 2" key="1">
    <citation type="submission" date="2024-03" db="EMBL/GenBank/DDBJ databases">
        <title>Rhodococcus navarretei sp. nov. and Pseudarthrobacter quantumdoti sp. nov., two new species with the ability to biosynthesize Quantum Dots isolated from soil samples at Union Glacier, Antarctica.</title>
        <authorList>
            <person name="Vargas M."/>
        </authorList>
    </citation>
    <scope>NUCLEOTIDE SEQUENCE [LARGE SCALE GENOMIC DNA]</scope>
    <source>
        <strain evidence="1 2">RC-2-3</strain>
    </source>
</reference>
<accession>A0ABZ2R7L3</accession>
<name>A0ABZ2R7L3_9MICC</name>